<reference evidence="3" key="1">
    <citation type="submission" date="2016-08" db="EMBL/GenBank/DDBJ databases">
        <authorList>
            <person name="Seilhamer J.J."/>
        </authorList>
    </citation>
    <scope>NUCLEOTIDE SEQUENCE</scope>
    <source>
        <strain evidence="3">86</strain>
    </source>
</reference>
<gene>
    <name evidence="3" type="ORF">KL86PLE_60471</name>
</gene>
<dbReference type="InterPro" id="IPR014729">
    <property type="entry name" value="Rossmann-like_a/b/a_fold"/>
</dbReference>
<keyword evidence="1" id="KW-1133">Transmembrane helix</keyword>
<feature type="transmembrane region" description="Helical" evidence="1">
    <location>
        <begin position="28"/>
        <end position="52"/>
    </location>
</feature>
<dbReference type="InterPro" id="IPR003848">
    <property type="entry name" value="DUF218"/>
</dbReference>
<proteinExistence type="predicted"/>
<dbReference type="Gene3D" id="3.40.50.620">
    <property type="entry name" value="HUPs"/>
    <property type="match status" value="1"/>
</dbReference>
<keyword evidence="1" id="KW-0472">Membrane</keyword>
<dbReference type="Pfam" id="PF02698">
    <property type="entry name" value="DUF218"/>
    <property type="match status" value="1"/>
</dbReference>
<evidence type="ECO:0000313" key="3">
    <source>
        <dbReference type="EMBL" id="SCM78149.1"/>
    </source>
</evidence>
<dbReference type="EMBL" id="FMJD01000010">
    <property type="protein sequence ID" value="SCM78149.1"/>
    <property type="molecule type" value="Genomic_DNA"/>
</dbReference>
<dbReference type="CDD" id="cd06259">
    <property type="entry name" value="YdcF-like"/>
    <property type="match status" value="1"/>
</dbReference>
<dbReference type="GO" id="GO:0005886">
    <property type="term" value="C:plasma membrane"/>
    <property type="evidence" value="ECO:0007669"/>
    <property type="project" value="TreeGrafter"/>
</dbReference>
<dbReference type="RefSeq" id="WP_288197903.1">
    <property type="nucleotide sequence ID" value="NZ_LT608334.1"/>
</dbReference>
<dbReference type="InterPro" id="IPR051599">
    <property type="entry name" value="Cell_Envelope_Assoc"/>
</dbReference>
<protein>
    <recommendedName>
        <fullName evidence="2">DUF218 domain-containing protein</fullName>
    </recommendedName>
</protein>
<sequence length="232" mass="24967">MMESSAPARETAGGPQHAFGERTRARRAIGVIVAAALLIGSGFFFGGFFRFVDTIVNYQTPSPLAADGIVVLTGGAERITGAIELMTAGKARRLLISGVHPDTSATRLGRMVEAEPDMMACCVDLDRRAANTIGNALETAKWARRNGFLSLIVVTSAYHMPRSMLELSHAMPDIRLIPYPVTRPGLTLGNWSEDRSVILLLMQEYLKYTATRLRLSLGGVDGLAELVGGTFG</sequence>
<evidence type="ECO:0000256" key="1">
    <source>
        <dbReference type="SAM" id="Phobius"/>
    </source>
</evidence>
<dbReference type="GO" id="GO:0000270">
    <property type="term" value="P:peptidoglycan metabolic process"/>
    <property type="evidence" value="ECO:0007669"/>
    <property type="project" value="TreeGrafter"/>
</dbReference>
<feature type="domain" description="DUF218" evidence="2">
    <location>
        <begin position="67"/>
        <end position="206"/>
    </location>
</feature>
<dbReference type="GO" id="GO:0043164">
    <property type="term" value="P:Gram-negative-bacterium-type cell wall biogenesis"/>
    <property type="evidence" value="ECO:0007669"/>
    <property type="project" value="TreeGrafter"/>
</dbReference>
<evidence type="ECO:0000259" key="2">
    <source>
        <dbReference type="Pfam" id="PF02698"/>
    </source>
</evidence>
<organism evidence="3">
    <name type="scientific">uncultured Pleomorphomonas sp</name>
    <dbReference type="NCBI Taxonomy" id="442121"/>
    <lineage>
        <taxon>Bacteria</taxon>
        <taxon>Pseudomonadati</taxon>
        <taxon>Pseudomonadota</taxon>
        <taxon>Alphaproteobacteria</taxon>
        <taxon>Hyphomicrobiales</taxon>
        <taxon>Pleomorphomonadaceae</taxon>
        <taxon>Pleomorphomonas</taxon>
        <taxon>environmental samples</taxon>
    </lineage>
</organism>
<dbReference type="AlphaFoldDB" id="A0A212LL94"/>
<accession>A0A212LL94</accession>
<name>A0A212LL94_9HYPH</name>
<dbReference type="PANTHER" id="PTHR30336">
    <property type="entry name" value="INNER MEMBRANE PROTEIN, PROBABLE PERMEASE"/>
    <property type="match status" value="1"/>
</dbReference>
<dbReference type="PANTHER" id="PTHR30336:SF4">
    <property type="entry name" value="ENVELOPE BIOGENESIS FACTOR ELYC"/>
    <property type="match status" value="1"/>
</dbReference>
<keyword evidence="1" id="KW-0812">Transmembrane</keyword>